<evidence type="ECO:0000313" key="1">
    <source>
        <dbReference type="EMBL" id="NYV27319.1"/>
    </source>
</evidence>
<name>A0A7Z0T7Y4_9FUSO</name>
<dbReference type="AlphaFoldDB" id="A0A7Z0T7Y4"/>
<comment type="caution">
    <text evidence="1">The sequence shown here is derived from an EMBL/GenBank/DDBJ whole genome shotgun (WGS) entry which is preliminary data.</text>
</comment>
<reference evidence="1 2" key="1">
    <citation type="submission" date="2020-05" db="EMBL/GenBank/DDBJ databases">
        <title>Streptobacillus felis strain LHL191014123.</title>
        <authorList>
            <person name="Fawzy A."/>
            <person name="Rau J."/>
            <person name="Risse K."/>
            <person name="Schauerte N."/>
            <person name="Geiger C."/>
            <person name="Blom J."/>
            <person name="Imirzalioglu C."/>
            <person name="Falgenhauer J."/>
            <person name="Bach A."/>
            <person name="Herden C."/>
            <person name="Eisenberg T."/>
        </authorList>
    </citation>
    <scope>NUCLEOTIDE SEQUENCE [LARGE SCALE GENOMIC DNA]</scope>
    <source>
        <strain evidence="1 2">LHL191014123</strain>
    </source>
</reference>
<dbReference type="EMBL" id="JABMKT010000001">
    <property type="protein sequence ID" value="NYV27319.1"/>
    <property type="molecule type" value="Genomic_DNA"/>
</dbReference>
<organism evidence="1 2">
    <name type="scientific">Streptobacillus felis</name>
    <dbReference type="NCBI Taxonomy" id="1384509"/>
    <lineage>
        <taxon>Bacteria</taxon>
        <taxon>Fusobacteriati</taxon>
        <taxon>Fusobacteriota</taxon>
        <taxon>Fusobacteriia</taxon>
        <taxon>Fusobacteriales</taxon>
        <taxon>Leptotrichiaceae</taxon>
        <taxon>Streptobacillus</taxon>
    </lineage>
</organism>
<dbReference type="Proteomes" id="UP000526184">
    <property type="component" value="Unassembled WGS sequence"/>
</dbReference>
<sequence>MKKYILLLLFVFSCSSISDKVTIDAKDYRRINKETEYDYLYSNLEKSDFYYDREFFKILNEMQDEFESYVKVKEIYTLPGLILKRLNVSKENLKKMYNLEKINPLVYNYLSLLELKREDFTNAYNNAWISKTAEHNYLSDEIFMYINIVFDEKEMFEEVLVNMENIYKDYPLNKYNRLLYDLLYNFSKVSEEDFKNTRKEIRKINKNFYPELQGYVIELLMMLDLLQSEYYFSKKDVASLIKLRDEINKTEIKDKIDLGKINNNLDYYIKKLLEE</sequence>
<dbReference type="RefSeq" id="WP_180135233.1">
    <property type="nucleotide sequence ID" value="NZ_JABMKT010000001.1"/>
</dbReference>
<protein>
    <submittedName>
        <fullName evidence="1">Uncharacterized protein</fullName>
    </submittedName>
</protein>
<evidence type="ECO:0000313" key="2">
    <source>
        <dbReference type="Proteomes" id="UP000526184"/>
    </source>
</evidence>
<proteinExistence type="predicted"/>
<accession>A0A7Z0T7Y4</accession>
<keyword evidence="2" id="KW-1185">Reference proteome</keyword>
<gene>
    <name evidence="1" type="ORF">HP397_00560</name>
</gene>